<dbReference type="EMBL" id="AP019303">
    <property type="protein sequence ID" value="BBH07835.1"/>
    <property type="molecule type" value="Genomic_DNA"/>
</dbReference>
<evidence type="ECO:0000256" key="3">
    <source>
        <dbReference type="ARBA" id="ARBA00050262"/>
    </source>
</evidence>
<dbReference type="InterPro" id="IPR029058">
    <property type="entry name" value="AB_hydrolase_fold"/>
</dbReference>
<evidence type="ECO:0000256" key="19">
    <source>
        <dbReference type="ARBA" id="ARBA00079794"/>
    </source>
</evidence>
<comment type="catalytic activity">
    <reaction evidence="11">
        <text>2,2-dimethylpropanal + hydrogen cyanide = (2S)-2-hydroxy-3,3-dimethylbutanenitrile</text>
        <dbReference type="Rhea" id="RHEA:77407"/>
        <dbReference type="ChEBI" id="CHEBI:18407"/>
        <dbReference type="ChEBI" id="CHEBI:141557"/>
        <dbReference type="ChEBI" id="CHEBI:197355"/>
    </reaction>
</comment>
<proteinExistence type="inferred from homology"/>
<dbReference type="GO" id="GO:0080032">
    <property type="term" value="F:methyl jasmonate esterase activity"/>
    <property type="evidence" value="ECO:0007669"/>
    <property type="project" value="TreeGrafter"/>
</dbReference>
<evidence type="ECO:0000256" key="15">
    <source>
        <dbReference type="ARBA" id="ARBA00066572"/>
    </source>
</evidence>
<comment type="catalytic activity">
    <reaction evidence="1">
        <text>4-methoxybenzaldehyde + hydrogen cyanide = (2S)-2-hydroxy-2-(4-methoxyphenyl)acetonitrile</text>
        <dbReference type="Rhea" id="RHEA:77447"/>
        <dbReference type="ChEBI" id="CHEBI:18407"/>
        <dbReference type="ChEBI" id="CHEBI:28235"/>
        <dbReference type="ChEBI" id="CHEBI:197328"/>
    </reaction>
</comment>
<evidence type="ECO:0000259" key="21">
    <source>
        <dbReference type="Pfam" id="PF12697"/>
    </source>
</evidence>
<comment type="similarity">
    <text evidence="14">Belongs to the AB hydrolase superfamily. Hydroxynitrile lyase family.</text>
</comment>
<feature type="domain" description="AB hydrolase-1" evidence="21">
    <location>
        <begin position="618"/>
        <end position="852"/>
    </location>
</feature>
<dbReference type="Pfam" id="PF00561">
    <property type="entry name" value="Abhydrolase_1"/>
    <property type="match status" value="1"/>
</dbReference>
<organism evidence="22">
    <name type="scientific">Prunus dulcis</name>
    <name type="common">Almond</name>
    <name type="synonym">Amygdalus dulcis</name>
    <dbReference type="NCBI Taxonomy" id="3755"/>
    <lineage>
        <taxon>Eukaryota</taxon>
        <taxon>Viridiplantae</taxon>
        <taxon>Streptophyta</taxon>
        <taxon>Embryophyta</taxon>
        <taxon>Tracheophyta</taxon>
        <taxon>Spermatophyta</taxon>
        <taxon>Magnoliopsida</taxon>
        <taxon>eudicotyledons</taxon>
        <taxon>Gunneridae</taxon>
        <taxon>Pentapetalae</taxon>
        <taxon>rosids</taxon>
        <taxon>fabids</taxon>
        <taxon>Rosales</taxon>
        <taxon>Rosaceae</taxon>
        <taxon>Amygdaloideae</taxon>
        <taxon>Amygdaleae</taxon>
        <taxon>Prunus</taxon>
    </lineage>
</organism>
<evidence type="ECO:0000256" key="11">
    <source>
        <dbReference type="ARBA" id="ARBA00052600"/>
    </source>
</evidence>
<comment type="catalytic activity">
    <reaction evidence="4">
        <text>benzaldehyde + hydrogen cyanide = (S)-mandelonitrile</text>
        <dbReference type="Rhea" id="RHEA:77427"/>
        <dbReference type="ChEBI" id="CHEBI:17169"/>
        <dbReference type="ChEBI" id="CHEBI:18407"/>
        <dbReference type="ChEBI" id="CHEBI:36941"/>
    </reaction>
</comment>
<evidence type="ECO:0000256" key="9">
    <source>
        <dbReference type="ARBA" id="ARBA00052033"/>
    </source>
</evidence>
<feature type="domain" description="AB hydrolase-1" evidence="21">
    <location>
        <begin position="369"/>
        <end position="602"/>
    </location>
</feature>
<evidence type="ECO:0000256" key="10">
    <source>
        <dbReference type="ARBA" id="ARBA00052511"/>
    </source>
</evidence>
<evidence type="ECO:0000256" key="4">
    <source>
        <dbReference type="ARBA" id="ARBA00050358"/>
    </source>
</evidence>
<sequence length="1585" mass="177409">MNELQLTLQLMIIPRIRDLRQWMISQNPPDEVKVINGCDHMVMFSKSLGALSSLICSPSPNPDANQKHFVLVHGAGHGAWCWYKVSTLLTSIGHNVTALDLAASGVNPKQVQQLHSLSDYVEPLMRFMKSLPTKERVILVGHSMGGAGISIAMEKFPEKIYTAVFATAVMPGPSLDYLNLSSQILNSLDLMDSQFRYDRGPNNPPTAALLGPKLLSSSMYQLSPPEDLTLALSLVRFTPLFSDDIKLTNEKYGSVRRVFIGCDQDHIITEKWRMLMINKNPPNEVKLINGSDHMVMFSRPLELFSYLKEYGSFRRVFVGCDQDRTLNQDLRQWMINQNPPDEVKVINGCDHMVIICSPSPNPDANQKHFVLVHGAGHGAWCWYKVSTLLTSIGHNVTALDLAASGVNPKQVQQLHSLSDYAEPLMRFMKSLLPMERVILVGHSMGGAAISIAMEKFPEKIYIAVFATALMPGPAFNYFNLSSQILNSVDLMDSQFRYDRGPNNPPTAALLGPKLLSSSMYQLSPPEDLTLALSLVRFTPLFSDDIKLTNEKYGSVRRVFIGCDQDHILNETSRTLMINKNPPNEVKLINGSDHMVMFSSPLELICSPSQNPDTNQKHFVLVHGAGHGAWCWYKVSTLLTSIGHNVTALDLAASGVNPKQVQQLHSLSDYVEPLMRFMKSLPTKERVILVGHSMGGAAISIAMEKFPEKIYTAVFATAVMPGPALNYLNLSSQILNSLDLTDSQFRYDRGPNNPPTAALLGPKLLSSSLYQLSPPEDLTLALSLVRFTPLFSDDIKLTIEKYGSVRRVFIGCDQDHIITEKWRMLMINKNPPNEVKLINGSDHMVMFSRPLELFSYLKEKYGSFRRVFVGCDQDRTLNQDLRQWMINQNPPDEVKVINGCDHMVLCKPEAFCAGSWSWSWGMVLVQVSTLLTSIGHNVTALDLAASGVNPKQVQQLHSLSDYAEPLMRFMKSLRQWRGSSFICHRFYAWSCFQLLKISSQDLTLALSLVRFTPLFSDDIKLTNEKYGSVRRVFIGCDQDHILNETSRTLMINKNPPNEVKLINGSDHMVMFSSPLELFSYLKELDQNLHPISKPRSKPEAFCAGHGAGHGAWCWYKVSTLLTSIGHNVTALDLAASGVNPKQVQQLHSLSDYVEPLMRFMKSLPPKERVILVGHSMGGAAISIAMEKFPEKIYIAVFATAFMPGPALNYLNLSSQILNSVDFMDSQFRYDRGPNNPPTAVLLGPKLLSSSLYQLSPPEDLTLALSLVRFTPLFSDDIKLTNEKYGSVRRVFIGCDQDHVITEKLQELMINKNPPNEVIWINGSDHMVMFSRPLELFSYLKEVAETGLGAWSWYKVATLLKDSGHNVTALDLGASGINPIQIQQLRSISQYVEPLTKLMVSLPPKERIILVGRSMNGAVISIFMERFPEKIAAAVYVTAFMSGPTLNYSTILTEVNKRLDYLDTQYGYDNGTNNPPTSFLVGPKALALKFYQLSSAQDKTLVSSLIRFSPLFNYDVIKLAKEKYGSVRRVFIVSGQDQTIVLDVQNYIIRNNPQDEVKVISDSDHLVMISRPLNLFYHLQNIAEKYS</sequence>
<dbReference type="GO" id="GO:0009694">
    <property type="term" value="P:jasmonic acid metabolic process"/>
    <property type="evidence" value="ECO:0007669"/>
    <property type="project" value="TreeGrafter"/>
</dbReference>
<comment type="catalytic activity">
    <reaction evidence="3">
        <text>2-hydroxy-2-methylpropanenitrile = acetone + hydrogen cyanide</text>
        <dbReference type="Rhea" id="RHEA:11932"/>
        <dbReference type="ChEBI" id="CHEBI:15347"/>
        <dbReference type="ChEBI" id="CHEBI:15348"/>
        <dbReference type="ChEBI" id="CHEBI:18407"/>
    </reaction>
    <physiologicalReaction direction="left-to-right" evidence="3">
        <dbReference type="Rhea" id="RHEA:11933"/>
    </physiologicalReaction>
</comment>
<evidence type="ECO:0000256" key="13">
    <source>
        <dbReference type="ARBA" id="ARBA00052826"/>
    </source>
</evidence>
<evidence type="ECO:0000256" key="6">
    <source>
        <dbReference type="ARBA" id="ARBA00051647"/>
    </source>
</evidence>
<protein>
    <recommendedName>
        <fullName evidence="16">(S)-hydroxynitrile lyase</fullName>
        <ecNumber evidence="15">4.1.2.47</ecNumber>
    </recommendedName>
    <alternativeName>
        <fullName evidence="17">2-hydroxy-2-methylpropanenitrile lyase</fullName>
    </alternativeName>
    <alternativeName>
        <fullName evidence="18">Acetone cyanohydrin lyase</fullName>
    </alternativeName>
    <alternativeName>
        <fullName evidence="19">Hydroxynitrile lyase</fullName>
    </alternativeName>
</protein>
<comment type="catalytic activity">
    <reaction evidence="12">
        <text>cyclohexanecarbaldehyde + hydrogen cyanide = (2S)-2-cyclohexyl-2-hydroxyacetonitrile</text>
        <dbReference type="Rhea" id="RHEA:77423"/>
        <dbReference type="ChEBI" id="CHEBI:18407"/>
        <dbReference type="ChEBI" id="CHEBI:197359"/>
        <dbReference type="ChEBI" id="CHEBI:197360"/>
    </reaction>
</comment>
<feature type="domain" description="AB hydrolase-1" evidence="20">
    <location>
        <begin position="1347"/>
        <end position="1570"/>
    </location>
</feature>
<dbReference type="GO" id="GO:0047606">
    <property type="term" value="F:(S)-hydroxynitrile lyase activity"/>
    <property type="evidence" value="ECO:0007669"/>
    <property type="project" value="UniProtKB-EC"/>
</dbReference>
<comment type="catalytic activity">
    <reaction evidence="2">
        <text>a monosubstituted aliphatic (S)-hydroxynitrile = an aldehyde + hydrogen cyanide</text>
        <dbReference type="Rhea" id="RHEA:56588"/>
        <dbReference type="ChEBI" id="CHEBI:17478"/>
        <dbReference type="ChEBI" id="CHEBI:18407"/>
        <dbReference type="ChEBI" id="CHEBI:140596"/>
        <dbReference type="EC" id="4.1.2.47"/>
    </reaction>
</comment>
<evidence type="ECO:0000256" key="12">
    <source>
        <dbReference type="ARBA" id="ARBA00052609"/>
    </source>
</evidence>
<dbReference type="GO" id="GO:0080030">
    <property type="term" value="F:methyl indole-3-acetate esterase activity"/>
    <property type="evidence" value="ECO:0007669"/>
    <property type="project" value="TreeGrafter"/>
</dbReference>
<dbReference type="SUPFAM" id="SSF53474">
    <property type="entry name" value="alpha/beta-Hydrolases"/>
    <property type="match status" value="6"/>
</dbReference>
<dbReference type="GO" id="GO:0080031">
    <property type="term" value="F:methyl salicylate esterase activity"/>
    <property type="evidence" value="ECO:0007669"/>
    <property type="project" value="TreeGrafter"/>
</dbReference>
<evidence type="ECO:0000256" key="8">
    <source>
        <dbReference type="ARBA" id="ARBA00051977"/>
    </source>
</evidence>
<dbReference type="PANTHER" id="PTHR10992">
    <property type="entry name" value="METHYLESTERASE FAMILY MEMBER"/>
    <property type="match status" value="1"/>
</dbReference>
<evidence type="ECO:0000256" key="18">
    <source>
        <dbReference type="ARBA" id="ARBA00078291"/>
    </source>
</evidence>
<dbReference type="GO" id="GO:0009696">
    <property type="term" value="P:salicylic acid metabolic process"/>
    <property type="evidence" value="ECO:0007669"/>
    <property type="project" value="TreeGrafter"/>
</dbReference>
<comment type="catalytic activity">
    <reaction evidence="10">
        <text>3-formylthiophene + hydrogen cyanide = (2S)-2-hydroxy-2-(thiophen-3-yl)acetonitrile</text>
        <dbReference type="Rhea" id="RHEA:77459"/>
        <dbReference type="ChEBI" id="CHEBI:18407"/>
        <dbReference type="ChEBI" id="CHEBI:87611"/>
        <dbReference type="ChEBI" id="CHEBI:197333"/>
    </reaction>
</comment>
<feature type="domain" description="AB hydrolase-1" evidence="21">
    <location>
        <begin position="69"/>
        <end position="303"/>
    </location>
</feature>
<comment type="catalytic activity">
    <reaction evidence="13">
        <text>an aromatic (S)-hydroxynitrile = an aromatic aldehyde + hydrogen cyanide</text>
        <dbReference type="Rhea" id="RHEA:54660"/>
        <dbReference type="ChEBI" id="CHEBI:18407"/>
        <dbReference type="ChEBI" id="CHEBI:33855"/>
        <dbReference type="ChEBI" id="CHEBI:138306"/>
        <dbReference type="EC" id="4.1.2.47"/>
    </reaction>
</comment>
<evidence type="ECO:0000256" key="16">
    <source>
        <dbReference type="ARBA" id="ARBA00069221"/>
    </source>
</evidence>
<dbReference type="EC" id="4.1.2.47" evidence="15"/>
<dbReference type="Gene3D" id="3.40.50.1820">
    <property type="entry name" value="alpha/beta hydrolase"/>
    <property type="match status" value="9"/>
</dbReference>
<dbReference type="Pfam" id="PF12697">
    <property type="entry name" value="Abhydrolase_6"/>
    <property type="match status" value="4"/>
</dbReference>
<dbReference type="InterPro" id="IPR000073">
    <property type="entry name" value="AB_hydrolase_1"/>
</dbReference>
<feature type="domain" description="AB hydrolase-1" evidence="21">
    <location>
        <begin position="1104"/>
        <end position="1334"/>
    </location>
</feature>
<comment type="catalytic activity">
    <reaction evidence="5">
        <text>formylthiophene + hydrogen cyanide = (2R)-2-hydroxy-2-(thiophen-2-yl)acetonitrile</text>
        <dbReference type="Rhea" id="RHEA:77455"/>
        <dbReference type="ChEBI" id="CHEBI:18407"/>
        <dbReference type="ChEBI" id="CHEBI:87301"/>
        <dbReference type="ChEBI" id="CHEBI:197332"/>
    </reaction>
</comment>
<comment type="catalytic activity">
    <reaction evidence="6">
        <text>butan-2-one + hydrogen cyanide = 2-hydroxy-2-methylbutanenitrile</text>
        <dbReference type="Rhea" id="RHEA:77467"/>
        <dbReference type="ChEBI" id="CHEBI:18407"/>
        <dbReference type="ChEBI" id="CHEBI:28398"/>
        <dbReference type="ChEBI" id="CHEBI:60954"/>
    </reaction>
    <physiologicalReaction direction="right-to-left" evidence="6">
        <dbReference type="Rhea" id="RHEA:77469"/>
    </physiologicalReaction>
</comment>
<evidence type="ECO:0000256" key="2">
    <source>
        <dbReference type="ARBA" id="ARBA00050241"/>
    </source>
</evidence>
<gene>
    <name evidence="22" type="ORF">Prudu_019877</name>
</gene>
<reference evidence="22" key="1">
    <citation type="journal article" date="2019" name="Science">
        <title>Mutation of a bHLH transcription factor allowed almond domestication.</title>
        <authorList>
            <person name="Sanchez-Perez R."/>
            <person name="Pavan S."/>
            <person name="Mazzeo R."/>
            <person name="Moldovan C."/>
            <person name="Aiese Cigliano R."/>
            <person name="Del Cueto J."/>
            <person name="Ricciardi F."/>
            <person name="Lotti C."/>
            <person name="Ricciardi L."/>
            <person name="Dicenta F."/>
            <person name="Lopez-Marques R.L."/>
            <person name="Lindberg Moller B."/>
        </authorList>
    </citation>
    <scope>NUCLEOTIDE SEQUENCE</scope>
</reference>
<evidence type="ECO:0000256" key="7">
    <source>
        <dbReference type="ARBA" id="ARBA00051735"/>
    </source>
</evidence>
<dbReference type="FunFam" id="3.40.50.1820:FF:000051">
    <property type="entry name" value="(S)-hydroxynitrile lyase"/>
    <property type="match status" value="5"/>
</dbReference>
<dbReference type="InterPro" id="IPR045889">
    <property type="entry name" value="MES/HNL"/>
</dbReference>
<comment type="catalytic activity">
    <reaction evidence="9">
        <text>2-methylpropanal + hydrogen cyanide = (2S)-2-hydroxy-3-methylbutanenitrile</text>
        <dbReference type="Rhea" id="RHEA:77403"/>
        <dbReference type="ChEBI" id="CHEBI:18407"/>
        <dbReference type="ChEBI" id="CHEBI:48943"/>
        <dbReference type="ChEBI" id="CHEBI:197354"/>
    </reaction>
</comment>
<evidence type="ECO:0000256" key="17">
    <source>
        <dbReference type="ARBA" id="ARBA00076040"/>
    </source>
</evidence>
<accession>A0A4Y1RV61</accession>
<dbReference type="PANTHER" id="PTHR10992:SF1066">
    <property type="entry name" value="METHYL JASMONATE ESTERASE 1"/>
    <property type="match status" value="1"/>
</dbReference>
<evidence type="ECO:0000256" key="5">
    <source>
        <dbReference type="ARBA" id="ARBA00050608"/>
    </source>
</evidence>
<comment type="catalytic activity">
    <reaction evidence="7">
        <text>a disubstituted aliphatic (S)-hydroxynitrile = a ketone + hydrogen cyanide</text>
        <dbReference type="Rhea" id="RHEA:56592"/>
        <dbReference type="ChEBI" id="CHEBI:17087"/>
        <dbReference type="ChEBI" id="CHEBI:18407"/>
        <dbReference type="ChEBI" id="CHEBI:140597"/>
        <dbReference type="EC" id="4.1.2.47"/>
    </reaction>
</comment>
<evidence type="ECO:0000259" key="20">
    <source>
        <dbReference type="Pfam" id="PF00561"/>
    </source>
</evidence>
<evidence type="ECO:0000256" key="1">
    <source>
        <dbReference type="ARBA" id="ARBA00050104"/>
    </source>
</evidence>
<name>A0A4Y1RV61_PRUDU</name>
<comment type="catalytic activity">
    <reaction evidence="8">
        <text>acrolein + hydrogen cyanide = (2S)-2-hydroxybut-3-enenitrile</text>
        <dbReference type="Rhea" id="RHEA:77411"/>
        <dbReference type="ChEBI" id="CHEBI:15368"/>
        <dbReference type="ChEBI" id="CHEBI:18407"/>
        <dbReference type="ChEBI" id="CHEBI:197356"/>
    </reaction>
</comment>
<evidence type="ECO:0000256" key="14">
    <source>
        <dbReference type="ARBA" id="ARBA00060885"/>
    </source>
</evidence>
<evidence type="ECO:0000313" key="22">
    <source>
        <dbReference type="EMBL" id="BBH07835.1"/>
    </source>
</evidence>